<protein>
    <submittedName>
        <fullName evidence="1">Uncharacterized protein</fullName>
    </submittedName>
</protein>
<gene>
    <name evidence="1" type="ORF">PR048_033578</name>
</gene>
<organism evidence="1 2">
    <name type="scientific">Dryococelus australis</name>
    <dbReference type="NCBI Taxonomy" id="614101"/>
    <lineage>
        <taxon>Eukaryota</taxon>
        <taxon>Metazoa</taxon>
        <taxon>Ecdysozoa</taxon>
        <taxon>Arthropoda</taxon>
        <taxon>Hexapoda</taxon>
        <taxon>Insecta</taxon>
        <taxon>Pterygota</taxon>
        <taxon>Neoptera</taxon>
        <taxon>Polyneoptera</taxon>
        <taxon>Phasmatodea</taxon>
        <taxon>Verophasmatodea</taxon>
        <taxon>Anareolatae</taxon>
        <taxon>Phasmatidae</taxon>
        <taxon>Eurycanthinae</taxon>
        <taxon>Dryococelus</taxon>
    </lineage>
</organism>
<dbReference type="Proteomes" id="UP001159363">
    <property type="component" value="Chromosome 16"/>
</dbReference>
<dbReference type="EMBL" id="JARBHB010000017">
    <property type="protein sequence ID" value="KAJ8866054.1"/>
    <property type="molecule type" value="Genomic_DNA"/>
</dbReference>
<sequence>MEVPLMCVYPFSEGRREGLGLTLRLIGHCRHTATPERNTRVTRFLSRAVRDSHVVSLQSTRNVFYAESTIDMENSLSGVIAECECMHEGVHFLLFGTRPQLVSAFPLHFVLLVMDTPDKLTALFNVYYWLVVDQSSTAYQLLCRDRWDRFYSPSCSFENSFERNPEPLRSGAQVTRSAARSRRGLSHGENYQPIPGSWEVWRPYIHRSSTSDSTPLALYAAGNIGEQDEVQHVWVSPLCHWVPHLVTGYGRLGNGYRDVVTGKWVSPLCHWVPHLVTGNGRLGNGYRDVVTGKWVSPLCHWVPHLVTGYGRLGNGGYRHFVTGFPHLVTGYGRLGNGYRDVVTGKWLSPLCHWVPHLVTGYGRLGNGYRDVDTGKWVSPLCHWVPHFLTGYGRLGNGYRDLVTGKWVSPLCHWVPHLVTGYGHLGNRYRDLVTGKWVSPLCHRIPHLVTGYGRLGNGGYRHFVTGFPHLVTGYGRLGNGYRDVVTGKWVSPLCHWVPHLVTGYGRLGNGYRDLVTGKWVSPLCHWVPHLVTGYGRLGNGYRDLVTGKWVSPLCHWVPHLVTGYGRLGNGYRDFVTGKWVSPLCHWVSPLGNWVWSLGGYRLFVTVFPHLVTVYGRLGNGYRDVVTGKWVSPLCHWVPHLVTGYGRLGNGYRDVVTGKWVSPLCHWVPHLVTGYGRLGNGYRDLVTGKWVSPLCHWVSPLGNWCTCVMLGLSACCQVVDPRWNTAVFVRFISPPAAHIHVDAYLNCNYTSPLCSPTKPVRFSHFELLIPNHLACCEHSLLSIPPRGTGFKIPAGSSQDFRMREIVPGDAAGRRVFSGVSRFSRPFIPAARNTLRNPFTLHSSSLTALYK</sequence>
<evidence type="ECO:0000313" key="1">
    <source>
        <dbReference type="EMBL" id="KAJ8866054.1"/>
    </source>
</evidence>
<name>A0ABQ9G4T2_9NEOP</name>
<comment type="caution">
    <text evidence="1">The sequence shown here is derived from an EMBL/GenBank/DDBJ whole genome shotgun (WGS) entry which is preliminary data.</text>
</comment>
<reference evidence="1 2" key="1">
    <citation type="submission" date="2023-02" db="EMBL/GenBank/DDBJ databases">
        <title>LHISI_Scaffold_Assembly.</title>
        <authorList>
            <person name="Stuart O.P."/>
            <person name="Cleave R."/>
            <person name="Magrath M.J.L."/>
            <person name="Mikheyev A.S."/>
        </authorList>
    </citation>
    <scope>NUCLEOTIDE SEQUENCE [LARGE SCALE GENOMIC DNA]</scope>
    <source>
        <strain evidence="1">Daus_M_001</strain>
        <tissue evidence="1">Leg muscle</tissue>
    </source>
</reference>
<evidence type="ECO:0000313" key="2">
    <source>
        <dbReference type="Proteomes" id="UP001159363"/>
    </source>
</evidence>
<proteinExistence type="predicted"/>
<accession>A0ABQ9G4T2</accession>
<keyword evidence="2" id="KW-1185">Reference proteome</keyword>